<dbReference type="KEGG" id="aag:5575570"/>
<dbReference type="InterPro" id="IPR045851">
    <property type="entry name" value="AMP-bd_C_sf"/>
</dbReference>
<dbReference type="InterPro" id="IPR025110">
    <property type="entry name" value="AMP-bd_C"/>
</dbReference>
<dbReference type="GO" id="GO:0046949">
    <property type="term" value="P:fatty-acyl-CoA biosynthetic process"/>
    <property type="evidence" value="ECO:0007669"/>
    <property type="project" value="TreeGrafter"/>
</dbReference>
<dbReference type="FunFam" id="3.40.50.12780:FF:000025">
    <property type="entry name" value="luciferin 4-monooxygenase"/>
    <property type="match status" value="1"/>
</dbReference>
<dbReference type="Gene3D" id="3.30.300.30">
    <property type="match status" value="1"/>
</dbReference>
<feature type="domain" description="AMP-binding enzyme C-terminal" evidence="4">
    <location>
        <begin position="442"/>
        <end position="518"/>
    </location>
</feature>
<dbReference type="Gene3D" id="3.40.50.12780">
    <property type="entry name" value="N-terminal domain of ligase-like"/>
    <property type="match status" value="1"/>
</dbReference>
<proteinExistence type="predicted"/>
<dbReference type="EMBL" id="CH477248">
    <property type="protein sequence ID" value="EAT46112.1"/>
    <property type="molecule type" value="Genomic_DNA"/>
</dbReference>
<reference evidence="5" key="2">
    <citation type="journal article" date="2007" name="Science">
        <title>Genome sequence of Aedes aegypti, a major arbovirus vector.</title>
        <authorList>
            <person name="Nene V."/>
            <person name="Wortman J.R."/>
            <person name="Lawson D."/>
            <person name="Haas B."/>
            <person name="Kodira C."/>
            <person name="Tu Z.J."/>
            <person name="Loftus B."/>
            <person name="Xi Z."/>
            <person name="Megy K."/>
            <person name="Grabherr M."/>
            <person name="Ren Q."/>
            <person name="Zdobnov E.M."/>
            <person name="Lobo N.F."/>
            <person name="Campbell K.S."/>
            <person name="Brown S.E."/>
            <person name="Bonaldo M.F."/>
            <person name="Zhu J."/>
            <person name="Sinkins S.P."/>
            <person name="Hogenkamp D.G."/>
            <person name="Amedeo P."/>
            <person name="Arensburger P."/>
            <person name="Atkinson P.W."/>
            <person name="Bidwell S."/>
            <person name="Biedler J."/>
            <person name="Birney E."/>
            <person name="Bruggner R.V."/>
            <person name="Costas J."/>
            <person name="Coy M.R."/>
            <person name="Crabtree J."/>
            <person name="Crawford M."/>
            <person name="Debruyn B."/>
            <person name="Decaprio D."/>
            <person name="Eiglmeier K."/>
            <person name="Eisenstadt E."/>
            <person name="El-Dorry H."/>
            <person name="Gelbart W.M."/>
            <person name="Gomes S.L."/>
            <person name="Hammond M."/>
            <person name="Hannick L.I."/>
            <person name="Hogan J.R."/>
            <person name="Holmes M.H."/>
            <person name="Jaffe D."/>
            <person name="Johnston J.S."/>
            <person name="Kennedy R.C."/>
            <person name="Koo H."/>
            <person name="Kravitz S."/>
            <person name="Kriventseva E.V."/>
            <person name="Kulp D."/>
            <person name="Labutti K."/>
            <person name="Lee E."/>
            <person name="Li S."/>
            <person name="Lovin D.D."/>
            <person name="Mao C."/>
            <person name="Mauceli E."/>
            <person name="Menck C.F."/>
            <person name="Miller J.R."/>
            <person name="Montgomery P."/>
            <person name="Mori A."/>
            <person name="Nascimento A.L."/>
            <person name="Naveira H.F."/>
            <person name="Nusbaum C."/>
            <person name="O'leary S."/>
            <person name="Orvis J."/>
            <person name="Pertea M."/>
            <person name="Quesneville H."/>
            <person name="Reidenbach K.R."/>
            <person name="Rogers Y.H."/>
            <person name="Roth C.W."/>
            <person name="Schneider J.R."/>
            <person name="Schatz M."/>
            <person name="Shumway M."/>
            <person name="Stanke M."/>
            <person name="Stinson E.O."/>
            <person name="Tubio J.M."/>
            <person name="Vanzee J.P."/>
            <person name="Verjovski-Almeida S."/>
            <person name="Werner D."/>
            <person name="White O."/>
            <person name="Wyder S."/>
            <person name="Zeng Q."/>
            <person name="Zhao Q."/>
            <person name="Zhao Y."/>
            <person name="Hill C.A."/>
            <person name="Raikhel A.S."/>
            <person name="Soares M.B."/>
            <person name="Knudson D.L."/>
            <person name="Lee N.H."/>
            <person name="Galagan J."/>
            <person name="Salzberg S.L."/>
            <person name="Paulsen I.T."/>
            <person name="Dimopoulos G."/>
            <person name="Collins F.H."/>
            <person name="Birren B."/>
            <person name="Fraser-Liggett C.M."/>
            <person name="Severson D.W."/>
        </authorList>
    </citation>
    <scope>NUCLEOTIDE SEQUENCE [LARGE SCALE GENOMIC DNA]</scope>
    <source>
        <strain evidence="5">Liverpool</strain>
    </source>
</reference>
<dbReference type="PANTHER" id="PTHR24096:SF353">
    <property type="entry name" value="GH16244P-RELATED"/>
    <property type="match status" value="1"/>
</dbReference>
<feature type="domain" description="AMP-dependent synthetase/ligase" evidence="3">
    <location>
        <begin position="34"/>
        <end position="390"/>
    </location>
</feature>
<dbReference type="HOGENOM" id="CLU_000022_59_2_1"/>
<dbReference type="OrthoDB" id="10253869at2759"/>
<gene>
    <name evidence="5" type="ORF">AaeL_AAEL002666</name>
</gene>
<dbReference type="PROSITE" id="PS00455">
    <property type="entry name" value="AMP_BINDING"/>
    <property type="match status" value="1"/>
</dbReference>
<dbReference type="Proteomes" id="UP000682892">
    <property type="component" value="Chromosome 2"/>
</dbReference>
<sequence>MATYNPNAKLWSGPALPGVFNPEANLGQIFLNVMSRHPSKVIQINADTGYEMNCAELKKRSVRVALNLRKLGYRQGDLVTLACINTDNVVPVYVGCLTLGLVVNPLAAVFNKDDLGHMMRLTQSKVVFCDVNNLTVVKEAVDEAIRVKPRIYVMGAASECALSVEDLLSPVEGEESFEAPYLGNSKAIMAAILCSSGTTGRPKGVCYSHAHLIEAEGFAETLNAGPIFNFSQLFWLTGVLSVHTSLLYIRPRVITTQSFSVDAFFSIIENYKVEDTFTPPACIEAIQSHPRYRSINFSSLKRWTIGGAPVSTDILASLAKRFQATDVKPIYGCSEVGLIVSSMLPFAIGSVGSLSKNVTVKIVDDLGNKLGPNEKGEIRARFKHQFLGYLNNAQMTLDASDDEGFFKTGDVGYFDANGFLYVVDRIKDIIKYMNYQISPSDLEEVILKIDGVKQVCVAGVPTVDRSSDLPTAMVVLQPGSKLTEGEIVKQVEQQVGDYKRLRGGVYFVDRLPLSPSGKILRRVVREMLWEIKGFK</sequence>
<evidence type="ECO:0000256" key="2">
    <source>
        <dbReference type="ARBA" id="ARBA00023140"/>
    </source>
</evidence>
<organism evidence="5 6">
    <name type="scientific">Aedes aegypti</name>
    <name type="common">Yellowfever mosquito</name>
    <name type="synonym">Culex aegypti</name>
    <dbReference type="NCBI Taxonomy" id="7159"/>
    <lineage>
        <taxon>Eukaryota</taxon>
        <taxon>Metazoa</taxon>
        <taxon>Ecdysozoa</taxon>
        <taxon>Arthropoda</taxon>
        <taxon>Hexapoda</taxon>
        <taxon>Insecta</taxon>
        <taxon>Pterygota</taxon>
        <taxon>Neoptera</taxon>
        <taxon>Endopterygota</taxon>
        <taxon>Diptera</taxon>
        <taxon>Nematocera</taxon>
        <taxon>Culicoidea</taxon>
        <taxon>Culicidae</taxon>
        <taxon>Culicinae</taxon>
        <taxon>Aedini</taxon>
        <taxon>Aedes</taxon>
        <taxon>Stegomyia</taxon>
    </lineage>
</organism>
<evidence type="ECO:0000259" key="4">
    <source>
        <dbReference type="Pfam" id="PF13193"/>
    </source>
</evidence>
<dbReference type="GO" id="GO:0005777">
    <property type="term" value="C:peroxisome"/>
    <property type="evidence" value="ECO:0007669"/>
    <property type="project" value="UniProtKB-SubCell"/>
</dbReference>
<dbReference type="AlphaFoldDB" id="A0A1S4F2E9"/>
<protein>
    <submittedName>
        <fullName evidence="5">AAEL002666-PA</fullName>
    </submittedName>
</protein>
<keyword evidence="2" id="KW-0576">Peroxisome</keyword>
<dbReference type="SUPFAM" id="SSF56801">
    <property type="entry name" value="Acetyl-CoA synthetase-like"/>
    <property type="match status" value="1"/>
</dbReference>
<evidence type="ECO:0000313" key="6">
    <source>
        <dbReference type="Proteomes" id="UP000682892"/>
    </source>
</evidence>
<dbReference type="OMA" id="PMYDFDC"/>
<dbReference type="PANTHER" id="PTHR24096">
    <property type="entry name" value="LONG-CHAIN-FATTY-ACID--COA LIGASE"/>
    <property type="match status" value="1"/>
</dbReference>
<dbReference type="GO" id="GO:0004467">
    <property type="term" value="F:long-chain fatty acid-CoA ligase activity"/>
    <property type="evidence" value="ECO:0007669"/>
    <property type="project" value="TreeGrafter"/>
</dbReference>
<comment type="subcellular location">
    <subcellularLocation>
        <location evidence="1">Peroxisome</location>
    </subcellularLocation>
</comment>
<dbReference type="Pfam" id="PF00501">
    <property type="entry name" value="AMP-binding"/>
    <property type="match status" value="1"/>
</dbReference>
<dbReference type="InterPro" id="IPR000873">
    <property type="entry name" value="AMP-dep_synth/lig_dom"/>
</dbReference>
<evidence type="ECO:0000313" key="5">
    <source>
        <dbReference type="EMBL" id="EAT46112.1"/>
    </source>
</evidence>
<reference evidence="5" key="3">
    <citation type="submission" date="2012-09" db="EMBL/GenBank/DDBJ databases">
        <authorList>
            <consortium name="VectorBase"/>
        </authorList>
    </citation>
    <scope>NUCLEOTIDE SEQUENCE</scope>
    <source>
        <strain evidence="5">Liverpool</strain>
    </source>
</reference>
<dbReference type="InterPro" id="IPR020845">
    <property type="entry name" value="AMP-binding_CS"/>
</dbReference>
<evidence type="ECO:0000259" key="3">
    <source>
        <dbReference type="Pfam" id="PF00501"/>
    </source>
</evidence>
<reference evidence="5" key="1">
    <citation type="submission" date="2005-10" db="EMBL/GenBank/DDBJ databases">
        <authorList>
            <person name="Loftus B.J."/>
            <person name="Nene V.M."/>
            <person name="Hannick L.I."/>
            <person name="Bidwell S."/>
            <person name="Haas B."/>
            <person name="Amedeo P."/>
            <person name="Orvis J."/>
            <person name="Wortman J.R."/>
            <person name="White O.R."/>
            <person name="Salzberg S."/>
            <person name="Shumway M."/>
            <person name="Koo H."/>
            <person name="Zhao Y."/>
            <person name="Holmes M."/>
            <person name="Miller J."/>
            <person name="Schatz M."/>
            <person name="Pop M."/>
            <person name="Pai G."/>
            <person name="Utterback T."/>
            <person name="Rogers Y.-H."/>
            <person name="Kravitz S."/>
            <person name="Fraser C.M."/>
        </authorList>
    </citation>
    <scope>NUCLEOTIDE SEQUENCE</scope>
    <source>
        <strain evidence="5">Liverpool</strain>
    </source>
</reference>
<evidence type="ECO:0000256" key="1">
    <source>
        <dbReference type="ARBA" id="ARBA00004275"/>
    </source>
</evidence>
<dbReference type="CDD" id="cd05911">
    <property type="entry name" value="Firefly_Luc_like"/>
    <property type="match status" value="1"/>
</dbReference>
<accession>A0A1S4F2E9</accession>
<dbReference type="InterPro" id="IPR042099">
    <property type="entry name" value="ANL_N_sf"/>
</dbReference>
<dbReference type="Pfam" id="PF13193">
    <property type="entry name" value="AMP-binding_C"/>
    <property type="match status" value="1"/>
</dbReference>
<name>A0A1S4F2E9_AEDAE</name>